<comment type="caution">
    <text evidence="3">The sequence shown here is derived from an EMBL/GenBank/DDBJ whole genome shotgun (WGS) entry which is preliminary data.</text>
</comment>
<evidence type="ECO:0000313" key="3">
    <source>
        <dbReference type="EMBL" id="KWX00222.1"/>
    </source>
</evidence>
<dbReference type="EMBL" id="JYIK01001113">
    <property type="protein sequence ID" value="KWX06113.1"/>
    <property type="molecule type" value="Genomic_DNA"/>
</dbReference>
<evidence type="ECO:0000313" key="6">
    <source>
        <dbReference type="Proteomes" id="UP000070188"/>
    </source>
</evidence>
<reference evidence="6" key="3">
    <citation type="submission" date="2015-04" db="EMBL/GenBank/DDBJ databases">
        <title>Physiological reanalysis, assessment of diazotrophy, and genome sequences of multiple isolates of Streptomyces thermoautotrophicus.</title>
        <authorList>
            <person name="MacKellar D.C."/>
            <person name="Lieber L."/>
            <person name="Norman J."/>
            <person name="Bolger A."/>
            <person name="Tobin C."/>
            <person name="Murray J.W."/>
            <person name="Chang R."/>
            <person name="Ford T."/>
            <person name="Nguyen P.Q."/>
            <person name="Woodward J."/>
            <person name="Permingeat H."/>
            <person name="Joshi N.S."/>
            <person name="Silver P.A."/>
            <person name="Usadel B."/>
            <person name="Rutherford A.W."/>
            <person name="Friesen M."/>
            <person name="Prell J."/>
        </authorList>
    </citation>
    <scope>NUCLEOTIDE SEQUENCE [LARGE SCALE GENOMIC DNA]</scope>
    <source>
        <strain evidence="6">H1</strain>
    </source>
</reference>
<dbReference type="PATRIC" id="fig|1469144.10.peg.3011"/>
<dbReference type="EMBL" id="LAXD01000001">
    <property type="protein sequence ID" value="KWX01752.1"/>
    <property type="molecule type" value="Genomic_DNA"/>
</dbReference>
<evidence type="ECO:0000313" key="4">
    <source>
        <dbReference type="EMBL" id="KWX01752.1"/>
    </source>
</evidence>
<dbReference type="STRING" id="1469144.LI90_2784"/>
<reference evidence="3 8" key="2">
    <citation type="submission" date="2015-02" db="EMBL/GenBank/DDBJ databases">
        <title>Physiological reanalysis, assessment of diazotrophy, and genome sequences of multiple isolates of Streptomyces thermoautotrophicus.</title>
        <authorList>
            <person name="MacKellar D.C."/>
            <person name="Lieber L."/>
            <person name="Norman J."/>
            <person name="Bolger A."/>
            <person name="Tobin C."/>
            <person name="Murray J.W."/>
            <person name="Prell J."/>
        </authorList>
    </citation>
    <scope>NUCLEOTIDE SEQUENCE [LARGE SCALE GENOMIC DNA]</scope>
    <source>
        <strain evidence="3 8">UBT1</strain>
    </source>
</reference>
<dbReference type="Proteomes" id="UP000070188">
    <property type="component" value="Unassembled WGS sequence"/>
</dbReference>
<keyword evidence="2" id="KW-0472">Membrane</keyword>
<feature type="transmembrane region" description="Helical" evidence="2">
    <location>
        <begin position="6"/>
        <end position="29"/>
    </location>
</feature>
<organism evidence="3 8">
    <name type="scientific">Carbonactinospora thermoautotrophica</name>
    <dbReference type="NCBI Taxonomy" id="1469144"/>
    <lineage>
        <taxon>Bacteria</taxon>
        <taxon>Bacillati</taxon>
        <taxon>Actinomycetota</taxon>
        <taxon>Actinomycetes</taxon>
        <taxon>Kitasatosporales</taxon>
        <taxon>Carbonactinosporaceae</taxon>
        <taxon>Carbonactinospora</taxon>
    </lineage>
</organism>
<name>A0A132MS48_9ACTN</name>
<feature type="compositionally biased region" description="Pro residues" evidence="1">
    <location>
        <begin position="59"/>
        <end position="72"/>
    </location>
</feature>
<evidence type="ECO:0000313" key="7">
    <source>
        <dbReference type="Proteomes" id="UP000070598"/>
    </source>
</evidence>
<reference evidence="4" key="4">
    <citation type="submission" date="2015-04" db="EMBL/GenBank/DDBJ databases">
        <title>Physiological reanalysis, assessment of diazotrophy, and genome sequences of multiple isolates of Streptomyces thermoautotrophicus.</title>
        <authorList>
            <person name="MacKellar D.C."/>
            <person name="Lieber L."/>
            <person name="Norman J."/>
            <person name="Bolger A."/>
            <person name="Tobin C."/>
            <person name="Murray J.W."/>
            <person name="Woodward J."/>
            <person name="Friesen M."/>
            <person name="Prell J."/>
        </authorList>
    </citation>
    <scope>NUCLEOTIDE SEQUENCE [LARGE SCALE GENOMIC DNA]</scope>
    <source>
        <strain evidence="4">H1</strain>
    </source>
</reference>
<dbReference type="EMBL" id="JYIJ01000018">
    <property type="protein sequence ID" value="KWX00222.1"/>
    <property type="molecule type" value="Genomic_DNA"/>
</dbReference>
<feature type="compositionally biased region" description="Pro residues" evidence="1">
    <location>
        <begin position="80"/>
        <end position="91"/>
    </location>
</feature>
<keyword evidence="6" id="KW-1185">Reference proteome</keyword>
<reference evidence="7" key="1">
    <citation type="submission" date="2015-02" db="EMBL/GenBank/DDBJ databases">
        <title>Physiological reanalysis, assessment of diazotrophy, and genome sequences of multiple isolates of Streptomyces thermoautotrophicus.</title>
        <authorList>
            <person name="MacKellar D.C."/>
            <person name="Lieber L."/>
            <person name="Norman J."/>
            <person name="Bolger A."/>
            <person name="Tobin C."/>
            <person name="Murray J.W."/>
            <person name="Friesen M."/>
            <person name="Prell J."/>
        </authorList>
    </citation>
    <scope>NUCLEOTIDE SEQUENCE [LARGE SCALE GENOMIC DNA]</scope>
    <source>
        <strain evidence="7">UBT1</strain>
    </source>
</reference>
<evidence type="ECO:0000313" key="8">
    <source>
        <dbReference type="Proteomes" id="UP000070659"/>
    </source>
</evidence>
<keyword evidence="2" id="KW-1133">Transmembrane helix</keyword>
<protein>
    <submittedName>
        <fullName evidence="3">Uncharacterized protein</fullName>
    </submittedName>
</protein>
<keyword evidence="2" id="KW-0812">Transmembrane</keyword>
<sequence>MTALLVLFMVLFAAGAVAVALVILIVVVAKRDEIISDIYRRRANAVIEALEHRQATRPYSPPHGPPGSPGSPPWGTGPEQRPPWQPPGPVR</sequence>
<feature type="region of interest" description="Disordered" evidence="1">
    <location>
        <begin position="53"/>
        <end position="91"/>
    </location>
</feature>
<evidence type="ECO:0000256" key="2">
    <source>
        <dbReference type="SAM" id="Phobius"/>
    </source>
</evidence>
<accession>A0A132MS48</accession>
<dbReference type="RefSeq" id="WP_066888418.1">
    <property type="nucleotide sequence ID" value="NZ_JYIJ01000018.1"/>
</dbReference>
<evidence type="ECO:0000313" key="5">
    <source>
        <dbReference type="EMBL" id="KWX06113.1"/>
    </source>
</evidence>
<evidence type="ECO:0000256" key="1">
    <source>
        <dbReference type="SAM" id="MobiDB-lite"/>
    </source>
</evidence>
<dbReference type="Proteomes" id="UP000070598">
    <property type="component" value="Unassembled WGS sequence"/>
</dbReference>
<gene>
    <name evidence="4" type="ORF">LI90_2784</name>
    <name evidence="3" type="ORF">TH66_15220</name>
    <name evidence="5" type="ORF">TR74_22980</name>
</gene>
<dbReference type="AlphaFoldDB" id="A0A132MS48"/>
<dbReference type="Proteomes" id="UP000070659">
    <property type="component" value="Unassembled WGS sequence"/>
</dbReference>
<proteinExistence type="predicted"/>